<reference evidence="1 2" key="2">
    <citation type="journal article" date="2011" name="J. Bacteriol.">
        <title>Complete genome sequences for the anaerobic, extremely thermophilic plant biomass-degrading bacteria Caldicellulosiruptor hydrothermalis, Caldicellulosiruptor kristjanssonii, Caldicellulosiruptor kronotskyensis, Caldicellulosiruptor owensenis, and Caldicellulosiruptor lactoaceticus.</title>
        <authorList>
            <person name="Blumer-Schuette S.E."/>
            <person name="Ozdemir I."/>
            <person name="Mistry D."/>
            <person name="Lucas S."/>
            <person name="Lapidus A."/>
            <person name="Cheng J.F."/>
            <person name="Goodwin L.A."/>
            <person name="Pitluck S."/>
            <person name="Land M.L."/>
            <person name="Hauser L.J."/>
            <person name="Woyke T."/>
            <person name="Mikhailova N."/>
            <person name="Pati A."/>
            <person name="Kyrpides N.C."/>
            <person name="Ivanova N."/>
            <person name="Detter J.C."/>
            <person name="Walston-Davenport K."/>
            <person name="Han S."/>
            <person name="Adams M.W."/>
            <person name="Kelly R.M."/>
        </authorList>
    </citation>
    <scope>NUCLEOTIDE SEQUENCE [LARGE SCALE GENOMIC DNA]</scope>
    <source>
        <strain evidence="2">ATCC 700167 / DSM 13100 / OL</strain>
    </source>
</reference>
<organism evidence="1 2">
    <name type="scientific">Caldicellulosiruptor owensensis (strain ATCC 700167 / DSM 13100 / OL)</name>
    <dbReference type="NCBI Taxonomy" id="632518"/>
    <lineage>
        <taxon>Bacteria</taxon>
        <taxon>Bacillati</taxon>
        <taxon>Bacillota</taxon>
        <taxon>Bacillota incertae sedis</taxon>
        <taxon>Caldicellulosiruptorales</taxon>
        <taxon>Caldicellulosiruptoraceae</taxon>
        <taxon>Caldicellulosiruptor</taxon>
    </lineage>
</organism>
<dbReference type="Pfam" id="PF09424">
    <property type="entry name" value="YqeY"/>
    <property type="match status" value="1"/>
</dbReference>
<dbReference type="STRING" id="632518.Calow_1060"/>
<dbReference type="AlphaFoldDB" id="E4Q164"/>
<dbReference type="PANTHER" id="PTHR28055:SF1">
    <property type="entry name" value="ALTERED INHERITANCE OF MITOCHONDRIA PROTEIN 41, MITOCHONDRIAL"/>
    <property type="match status" value="1"/>
</dbReference>
<gene>
    <name evidence="1" type="ordered locus">Calow_1060</name>
</gene>
<dbReference type="InterPro" id="IPR042184">
    <property type="entry name" value="YqeY/Aim41_N"/>
</dbReference>
<dbReference type="HOGENOM" id="CLU_079430_2_1_9"/>
<dbReference type="EMBL" id="CP002216">
    <property type="protein sequence ID" value="ADQ04623.1"/>
    <property type="molecule type" value="Genomic_DNA"/>
</dbReference>
<accession>E4Q164</accession>
<evidence type="ECO:0000313" key="1">
    <source>
        <dbReference type="EMBL" id="ADQ04623.1"/>
    </source>
</evidence>
<dbReference type="PANTHER" id="PTHR28055">
    <property type="entry name" value="ALTERED INHERITANCE OF MITOCHONDRIA PROTEIN 41, MITOCHONDRIAL"/>
    <property type="match status" value="1"/>
</dbReference>
<dbReference type="InterPro" id="IPR019004">
    <property type="entry name" value="YqeY/Aim41"/>
</dbReference>
<dbReference type="eggNOG" id="COG1610">
    <property type="taxonomic scope" value="Bacteria"/>
</dbReference>
<reference key="1">
    <citation type="submission" date="2010-09" db="EMBL/GenBank/DDBJ databases">
        <title>Complete sequence of Caldicellulosiruptor owensensis OL.</title>
        <authorList>
            <consortium name="US DOE Joint Genome Institute"/>
            <person name="Lucas S."/>
            <person name="Copeland A."/>
            <person name="Lapidus A."/>
            <person name="Cheng J.-F."/>
            <person name="Bruce D."/>
            <person name="Goodwin L."/>
            <person name="Pitluck S."/>
            <person name="Davenport K."/>
            <person name="Detter J.C."/>
            <person name="Han C."/>
            <person name="Tapia R."/>
            <person name="Land M."/>
            <person name="Hauser L."/>
            <person name="Chang Y.-J."/>
            <person name="Jeffries C."/>
            <person name="Kyrpides N."/>
            <person name="Ivanova N."/>
            <person name="Mikhailova N."/>
            <person name="Blumer-Schuette S.E."/>
            <person name="Kelly R.M."/>
            <person name="Woyke T."/>
        </authorList>
    </citation>
    <scope>NUCLEOTIDE SEQUENCE</scope>
    <source>
        <strain>OL</strain>
    </source>
</reference>
<sequence>MSLKDKLLEDYKTAMKEKDVVRKNVVGMVRAAILQFEKDNKVVLDDNGVLSVIAKEIKKRKDSLPEYIKSGRQDLIDELNKEIEILTSYLPPMLSEEEIEQIVKETIEIVKPTGMKDMGKVMQEVMKKVSGRAEGKVVSEIVKKFLSRDKGIE</sequence>
<evidence type="ECO:0000313" key="2">
    <source>
        <dbReference type="Proteomes" id="UP000006889"/>
    </source>
</evidence>
<dbReference type="InterPro" id="IPR003789">
    <property type="entry name" value="Asn/Gln_tRNA_amidoTrase-B-like"/>
</dbReference>
<keyword evidence="2" id="KW-1185">Reference proteome</keyword>
<dbReference type="Proteomes" id="UP000006889">
    <property type="component" value="Chromosome"/>
</dbReference>
<dbReference type="GO" id="GO:0016884">
    <property type="term" value="F:carbon-nitrogen ligase activity, with glutamine as amido-N-donor"/>
    <property type="evidence" value="ECO:0007669"/>
    <property type="project" value="InterPro"/>
</dbReference>
<proteinExistence type="predicted"/>
<dbReference type="RefSeq" id="WP_013412004.1">
    <property type="nucleotide sequence ID" value="NC_014657.1"/>
</dbReference>
<dbReference type="InterPro" id="IPR023168">
    <property type="entry name" value="GatB_Yqey_C_2"/>
</dbReference>
<name>E4Q164_CALOW</name>
<dbReference type="Gene3D" id="1.10.10.410">
    <property type="match status" value="1"/>
</dbReference>
<protein>
    <submittedName>
        <fullName evidence="1">GatB/YqeY domain-containing protein</fullName>
    </submittedName>
</protein>
<dbReference type="SUPFAM" id="SSF89095">
    <property type="entry name" value="GatB/YqeY motif"/>
    <property type="match status" value="1"/>
</dbReference>
<dbReference type="OrthoDB" id="9794041at2"/>
<dbReference type="KEGG" id="cow:Calow_1060"/>
<dbReference type="Gene3D" id="1.10.1510.10">
    <property type="entry name" value="Uncharacterised protein YqeY/AIM41 PF09424, N-terminal domain"/>
    <property type="match status" value="1"/>
</dbReference>